<dbReference type="Pfam" id="PF01142">
    <property type="entry name" value="TruD"/>
    <property type="match status" value="2"/>
</dbReference>
<dbReference type="AlphaFoldDB" id="A0A4Z0WIA3"/>
<dbReference type="PROSITE" id="PS01268">
    <property type="entry name" value="UPF0024"/>
    <property type="match status" value="1"/>
</dbReference>
<dbReference type="PANTHER" id="PTHR47811">
    <property type="entry name" value="TRNA PSEUDOURIDINE SYNTHASE D"/>
    <property type="match status" value="1"/>
</dbReference>
<comment type="caution">
    <text evidence="2">The sequence shown here is derived from an EMBL/GenBank/DDBJ whole genome shotgun (WGS) entry which is preliminary data.</text>
</comment>
<dbReference type="Gene3D" id="3.30.2350.20">
    <property type="entry name" value="TruD, catalytic domain"/>
    <property type="match status" value="1"/>
</dbReference>
<name>A0A4Z0WIA3_9GAMM</name>
<dbReference type="InterPro" id="IPR042214">
    <property type="entry name" value="TruD_catalytic"/>
</dbReference>
<organism evidence="2 3">
    <name type="scientific">Natronospirillum operosum</name>
    <dbReference type="NCBI Taxonomy" id="2759953"/>
    <lineage>
        <taxon>Bacteria</taxon>
        <taxon>Pseudomonadati</taxon>
        <taxon>Pseudomonadota</taxon>
        <taxon>Gammaproteobacteria</taxon>
        <taxon>Oceanospirillales</taxon>
        <taxon>Natronospirillaceae</taxon>
        <taxon>Natronospirillum</taxon>
    </lineage>
</organism>
<dbReference type="InterPro" id="IPR020103">
    <property type="entry name" value="PsdUridine_synth_cat_dom_sf"/>
</dbReference>
<accession>A0A4Z0WIA3</accession>
<dbReference type="GO" id="GO:0001522">
    <property type="term" value="P:pseudouridine synthesis"/>
    <property type="evidence" value="ECO:0007669"/>
    <property type="project" value="InterPro"/>
</dbReference>
<dbReference type="InterPro" id="IPR043165">
    <property type="entry name" value="TruD_insert_sf"/>
</dbReference>
<dbReference type="OrthoDB" id="1550679at2"/>
<dbReference type="InterPro" id="IPR001656">
    <property type="entry name" value="PsdUridine_synth_TruD"/>
</dbReference>
<dbReference type="SUPFAM" id="SSF55120">
    <property type="entry name" value="Pseudouridine synthase"/>
    <property type="match status" value="1"/>
</dbReference>
<sequence length="361" mass="40143">MNAAETFNALPRALGPPLGSAVLRQEPADFVVTELLTPPPSAERGQQEHLWLLVEKTAANTGWVARQLAAWFKVRARAVSFAGRKDRHAVTRQWFSVHLPGLAAADPDPTWPQGEGFQVLDAAWSARKLRRGWHTGNRFQLRLRHWDPEPELLQARLQQIRSSGVPNYFGAQRFGQSFQPAATRLQWPEDREQRGFMISAARSHLFNNQLAERVATSTWSQAAPGDWVAWHGSAAGFLLTEPDARLHELLAVGELSPTAWLPGLVRDQRLAPTPAEQALLASWSVWIDQLVERRVECARRACRVVPAELAAWQEDGDWHLAFSLPPGSFATAVVHALCRVDSAAPLQPEQQTESSTGQRTA</sequence>
<dbReference type="PANTHER" id="PTHR47811:SF1">
    <property type="entry name" value="TRNA PSEUDOURIDINE SYNTHASE D"/>
    <property type="match status" value="1"/>
</dbReference>
<evidence type="ECO:0000313" key="3">
    <source>
        <dbReference type="Proteomes" id="UP000297475"/>
    </source>
</evidence>
<dbReference type="Proteomes" id="UP000297475">
    <property type="component" value="Unassembled WGS sequence"/>
</dbReference>
<dbReference type="GO" id="GO:0005829">
    <property type="term" value="C:cytosol"/>
    <property type="evidence" value="ECO:0007669"/>
    <property type="project" value="TreeGrafter"/>
</dbReference>
<evidence type="ECO:0000256" key="1">
    <source>
        <dbReference type="ARBA" id="ARBA00022694"/>
    </source>
</evidence>
<dbReference type="GO" id="GO:0003723">
    <property type="term" value="F:RNA binding"/>
    <property type="evidence" value="ECO:0007669"/>
    <property type="project" value="InterPro"/>
</dbReference>
<dbReference type="GO" id="GO:0009982">
    <property type="term" value="F:pseudouridine synthase activity"/>
    <property type="evidence" value="ECO:0007669"/>
    <property type="project" value="InterPro"/>
</dbReference>
<reference evidence="2 3" key="1">
    <citation type="submission" date="2019-04" db="EMBL/GenBank/DDBJ databases">
        <title>Natronospirillum operosus gen. nov., sp. nov., a haloalkaliphilic satellite isolated from decaying biomass of laboratory culture of cyanobacterium Geitlerinema sp. and proposal of Natronospirillaceae fam. nov. and Saccharospirillaceae fam. nov.</title>
        <authorList>
            <person name="Kevbrin V."/>
            <person name="Boltyanskaya Y."/>
            <person name="Koziaeva V."/>
            <person name="Grouzdev D.S."/>
            <person name="Park M."/>
            <person name="Cho J."/>
        </authorList>
    </citation>
    <scope>NUCLEOTIDE SEQUENCE [LARGE SCALE GENOMIC DNA]</scope>
    <source>
        <strain evidence="2 3">G-116</strain>
    </source>
</reference>
<dbReference type="GO" id="GO:0008033">
    <property type="term" value="P:tRNA processing"/>
    <property type="evidence" value="ECO:0007669"/>
    <property type="project" value="UniProtKB-KW"/>
</dbReference>
<keyword evidence="1" id="KW-0819">tRNA processing</keyword>
<proteinExistence type="predicted"/>
<dbReference type="InterPro" id="IPR020119">
    <property type="entry name" value="PsdUridine_synth_TruD_CS"/>
</dbReference>
<dbReference type="EMBL" id="SRMF01000001">
    <property type="protein sequence ID" value="TGG95143.1"/>
    <property type="molecule type" value="Genomic_DNA"/>
</dbReference>
<dbReference type="Gene3D" id="3.30.2340.10">
    <property type="entry name" value="TruD, insertion domain"/>
    <property type="match status" value="1"/>
</dbReference>
<dbReference type="InterPro" id="IPR050170">
    <property type="entry name" value="TruD_pseudoU_synthase"/>
</dbReference>
<protein>
    <submittedName>
        <fullName evidence="2">tRNA pseudouridine(13) synthase TruD</fullName>
    </submittedName>
</protein>
<dbReference type="GO" id="GO:0140098">
    <property type="term" value="F:catalytic activity, acting on RNA"/>
    <property type="evidence" value="ECO:0007669"/>
    <property type="project" value="UniProtKB-ARBA"/>
</dbReference>
<keyword evidence="3" id="KW-1185">Reference proteome</keyword>
<evidence type="ECO:0000313" key="2">
    <source>
        <dbReference type="EMBL" id="TGG95143.1"/>
    </source>
</evidence>
<dbReference type="RefSeq" id="WP_135480571.1">
    <property type="nucleotide sequence ID" value="NZ_SRMF01000001.1"/>
</dbReference>
<gene>
    <name evidence="2" type="ORF">E4656_01570</name>
</gene>